<keyword evidence="2" id="KW-1185">Reference proteome</keyword>
<protein>
    <submittedName>
        <fullName evidence="1">Transposable element tc3 transposase-like protein</fullName>
    </submittedName>
</protein>
<gene>
    <name evidence="1" type="ORF">MML48_9g00000483</name>
</gene>
<name>A0ACB9SLP2_HOLOL</name>
<comment type="caution">
    <text evidence="1">The sequence shown here is derived from an EMBL/GenBank/DDBJ whole genome shotgun (WGS) entry which is preliminary data.</text>
</comment>
<dbReference type="Proteomes" id="UP001056778">
    <property type="component" value="Chromosome 9"/>
</dbReference>
<dbReference type="EMBL" id="CM043023">
    <property type="protein sequence ID" value="KAI4455511.1"/>
    <property type="molecule type" value="Genomic_DNA"/>
</dbReference>
<accession>A0ACB9SLP2</accession>
<evidence type="ECO:0000313" key="1">
    <source>
        <dbReference type="EMBL" id="KAI4455511.1"/>
    </source>
</evidence>
<sequence>MLRVATVSVCQRHVRLVILLFLIIYIRCIYYCLHHEDGPWSYSLQSCMQQFYENYPDVVVPYKVFSNHRDRIIERFESKHCICKGISTGRPTVLTEQIVDDIRQRIEATPKKSIRKLAAQSGSSFTTARKALVKNLHMHPYRVTVTQQLLPIDIPRRIRYCQWFNENLHNDDILDLTDGYRTQILEVFIKQLHDDKLELGYLQQDGAPPHVAHDTLRYLEEYFGDNLITRDRWPTRTPDVTPFGFDLFGVQICPTLPYWSKENPNFRIITNSQRYKKVNVWVR</sequence>
<organism evidence="1 2">
    <name type="scientific">Holotrichia oblita</name>
    <name type="common">Chafer beetle</name>
    <dbReference type="NCBI Taxonomy" id="644536"/>
    <lineage>
        <taxon>Eukaryota</taxon>
        <taxon>Metazoa</taxon>
        <taxon>Ecdysozoa</taxon>
        <taxon>Arthropoda</taxon>
        <taxon>Hexapoda</taxon>
        <taxon>Insecta</taxon>
        <taxon>Pterygota</taxon>
        <taxon>Neoptera</taxon>
        <taxon>Endopterygota</taxon>
        <taxon>Coleoptera</taxon>
        <taxon>Polyphaga</taxon>
        <taxon>Scarabaeiformia</taxon>
        <taxon>Scarabaeidae</taxon>
        <taxon>Melolonthinae</taxon>
        <taxon>Holotrichia</taxon>
    </lineage>
</organism>
<proteinExistence type="predicted"/>
<evidence type="ECO:0000313" key="2">
    <source>
        <dbReference type="Proteomes" id="UP001056778"/>
    </source>
</evidence>
<reference evidence="1" key="1">
    <citation type="submission" date="2022-04" db="EMBL/GenBank/DDBJ databases">
        <title>Chromosome-scale genome assembly of Holotrichia oblita Faldermann.</title>
        <authorList>
            <person name="Rongchong L."/>
        </authorList>
    </citation>
    <scope>NUCLEOTIDE SEQUENCE</scope>
    <source>
        <strain evidence="1">81SQS9</strain>
    </source>
</reference>